<keyword evidence="3" id="KW-0808">Transferase</keyword>
<evidence type="ECO:0000256" key="2">
    <source>
        <dbReference type="ARBA" id="ARBA00022603"/>
    </source>
</evidence>
<dbReference type="InterPro" id="IPR050390">
    <property type="entry name" value="C5-Methyltransferase"/>
</dbReference>
<keyword evidence="4" id="KW-0949">S-adenosyl-L-methionine</keyword>
<protein>
    <recommendedName>
        <fullName evidence="1">DNA (cytosine-5-)-methyltransferase</fullName>
        <ecNumber evidence="1">2.1.1.37</ecNumber>
    </recommendedName>
</protein>
<evidence type="ECO:0000313" key="8">
    <source>
        <dbReference type="Proteomes" id="UP001152797"/>
    </source>
</evidence>
<reference evidence="7 8" key="2">
    <citation type="submission" date="2024-05" db="EMBL/GenBank/DDBJ databases">
        <authorList>
            <person name="Chen Y."/>
            <person name="Shah S."/>
            <person name="Dougan E. K."/>
            <person name="Thang M."/>
            <person name="Chan C."/>
        </authorList>
    </citation>
    <scope>NUCLEOTIDE SEQUENCE [LARGE SCALE GENOMIC DNA]</scope>
</reference>
<evidence type="ECO:0000313" key="6">
    <source>
        <dbReference type="EMBL" id="CAI4005361.1"/>
    </source>
</evidence>
<dbReference type="Gene3D" id="3.40.50.150">
    <property type="entry name" value="Vaccinia Virus protein VP39"/>
    <property type="match status" value="1"/>
</dbReference>
<reference evidence="6" key="1">
    <citation type="submission" date="2022-10" db="EMBL/GenBank/DDBJ databases">
        <authorList>
            <person name="Chen Y."/>
            <person name="Dougan E. K."/>
            <person name="Chan C."/>
            <person name="Rhodes N."/>
            <person name="Thang M."/>
        </authorList>
    </citation>
    <scope>NUCLEOTIDE SEQUENCE</scope>
</reference>
<dbReference type="Pfam" id="PF00145">
    <property type="entry name" value="DNA_methylase"/>
    <property type="match status" value="1"/>
</dbReference>
<dbReference type="SUPFAM" id="SSF56349">
    <property type="entry name" value="DNA breaking-rejoining enzymes"/>
    <property type="match status" value="1"/>
</dbReference>
<name>A0A9P1D8U5_9DINO</name>
<dbReference type="GO" id="GO:0006310">
    <property type="term" value="P:DNA recombination"/>
    <property type="evidence" value="ECO:0007669"/>
    <property type="project" value="UniProtKB-KW"/>
</dbReference>
<keyword evidence="2" id="KW-0489">Methyltransferase</keyword>
<dbReference type="InterPro" id="IPR013762">
    <property type="entry name" value="Integrase-like_cat_sf"/>
</dbReference>
<keyword evidence="5" id="KW-0233">DNA recombination</keyword>
<evidence type="ECO:0000256" key="5">
    <source>
        <dbReference type="ARBA" id="ARBA00023172"/>
    </source>
</evidence>
<dbReference type="EMBL" id="CAMXCT020003613">
    <property type="protein sequence ID" value="CAL1158736.1"/>
    <property type="molecule type" value="Genomic_DNA"/>
</dbReference>
<dbReference type="Gene3D" id="1.10.443.10">
    <property type="entry name" value="Intergrase catalytic core"/>
    <property type="match status" value="1"/>
</dbReference>
<dbReference type="AlphaFoldDB" id="A0A9P1D8U5"/>
<evidence type="ECO:0000256" key="3">
    <source>
        <dbReference type="ARBA" id="ARBA00022679"/>
    </source>
</evidence>
<dbReference type="EMBL" id="CAMXCT030003613">
    <property type="protein sequence ID" value="CAL4792673.1"/>
    <property type="molecule type" value="Genomic_DNA"/>
</dbReference>
<dbReference type="InterPro" id="IPR001525">
    <property type="entry name" value="C5_MeTfrase"/>
</dbReference>
<sequence length="981" mass="109475">MGAEVNGLDGTVGVPLEKKMETAFFAIWFLGLDRPPIKILLMVLGRLVRRFEFRRPLMCLLSTVWPKEGPKVRKPLSAKGVQELLHSVCMLGLAGADLRAPISGLVTCSDASEHGGGICSSGRLTDLGMAELNKLQSPEYKRTRCAAFQPQGAVSMQNDKGPRVVVISLFDGIAALMCALCRLECRVVAFASSEVDKACCRLVRRRWPGVMELGDVRKVTASMLETLSRSVGYQIDFVLCGGGSPCQDLTALLAGREGLAGARSKLFFEMPRIFQDLKRAFACPIFTFVENVFSMTKESRDQFSETLGHQPVLIDCTAFSKCRRPRLFWVDWPITARGQEEMVEHDTYREWKFPDLCTDPNWWLDNGCSHSSNMPLPTFTRALPRSTPPRQPAGVQTASSDAIQRWSADNYRFQVYQYEVWHLVKRPDGVLRVPSVMEREKLMGFPAGYVSEGLSPKLTMMEAFDQGACMLGNSFNVYCITFLLDELLAHFSTTHKPRQLDRILARDEVASTAWCVKPQFVTNSSPDTHACMLVQEFLRQGDRGGGLGYLQGEDFQPPSSKSYSEAFLPAACRGNQAGCCVRSKWGQSVGPAFKMGKTTTHQQEQLRQARKEKRSGLTLGDKVLSPSLHGRYAVAAARILNFWRNSNTMPKTWEDFDVAAAQFLEHVFSEGYPKGYGSDGLAALQHFVPEVAGKLRHSWRLLKSWQKMEPPVRVLPISPLMVVAISGACARLGYVSAAAAFLVAFDALLRPGELYALQKQHVTWAGGKAILSLHGTKTGQRKAATEMVVCHSHVTNVWLWLALKNKKPKDKLLDCSPADLRHLFHTTIQHLQVAGHFSLYSFRRGGATWHFISEQSMEATLLRGRWVSTTTARIYLQDAAATLSHLQISDAQRSYMKVGDSLYRQDSQKLRQVDRLFLHCAALSFREPFPMSPERHEPPVRSTAAPMPAEMSSFILHLEAQDGDSERLKAEVLSRSPVWTP</sequence>
<dbReference type="GO" id="GO:0032259">
    <property type="term" value="P:methylation"/>
    <property type="evidence" value="ECO:0007669"/>
    <property type="project" value="UniProtKB-KW"/>
</dbReference>
<dbReference type="GO" id="GO:0003886">
    <property type="term" value="F:DNA (cytosine-5-)-methyltransferase activity"/>
    <property type="evidence" value="ECO:0007669"/>
    <property type="project" value="UniProtKB-EC"/>
</dbReference>
<dbReference type="SUPFAM" id="SSF53335">
    <property type="entry name" value="S-adenosyl-L-methionine-dependent methyltransferases"/>
    <property type="match status" value="1"/>
</dbReference>
<dbReference type="PANTHER" id="PTHR23068">
    <property type="entry name" value="DNA CYTOSINE-5- -METHYLTRANSFERASE 3-RELATED"/>
    <property type="match status" value="1"/>
</dbReference>
<proteinExistence type="predicted"/>
<keyword evidence="8" id="KW-1185">Reference proteome</keyword>
<dbReference type="GO" id="GO:0005634">
    <property type="term" value="C:nucleus"/>
    <property type="evidence" value="ECO:0007669"/>
    <property type="project" value="TreeGrafter"/>
</dbReference>
<dbReference type="OrthoDB" id="641149at2759"/>
<organism evidence="6">
    <name type="scientific">Cladocopium goreaui</name>
    <dbReference type="NCBI Taxonomy" id="2562237"/>
    <lineage>
        <taxon>Eukaryota</taxon>
        <taxon>Sar</taxon>
        <taxon>Alveolata</taxon>
        <taxon>Dinophyceae</taxon>
        <taxon>Suessiales</taxon>
        <taxon>Symbiodiniaceae</taxon>
        <taxon>Cladocopium</taxon>
    </lineage>
</organism>
<evidence type="ECO:0000256" key="4">
    <source>
        <dbReference type="ARBA" id="ARBA00022691"/>
    </source>
</evidence>
<comment type="caution">
    <text evidence="6">The sequence shown here is derived from an EMBL/GenBank/DDBJ whole genome shotgun (WGS) entry which is preliminary data.</text>
</comment>
<dbReference type="GO" id="GO:0015074">
    <property type="term" value="P:DNA integration"/>
    <property type="evidence" value="ECO:0007669"/>
    <property type="project" value="InterPro"/>
</dbReference>
<evidence type="ECO:0000313" key="7">
    <source>
        <dbReference type="EMBL" id="CAL4792673.1"/>
    </source>
</evidence>
<gene>
    <name evidence="6" type="ORF">C1SCF055_LOCUS31091</name>
</gene>
<dbReference type="PANTHER" id="PTHR23068:SF25">
    <property type="entry name" value="DNA (CYTOSINE-5)-METHYLTRANSFERASE DRM2"/>
    <property type="match status" value="1"/>
</dbReference>
<dbReference type="InterPro" id="IPR011010">
    <property type="entry name" value="DNA_brk_join_enz"/>
</dbReference>
<dbReference type="GO" id="GO:0003677">
    <property type="term" value="F:DNA binding"/>
    <property type="evidence" value="ECO:0007669"/>
    <property type="project" value="InterPro"/>
</dbReference>
<accession>A0A9P1D8U5</accession>
<dbReference type="InterPro" id="IPR029063">
    <property type="entry name" value="SAM-dependent_MTases_sf"/>
</dbReference>
<dbReference type="Proteomes" id="UP001152797">
    <property type="component" value="Unassembled WGS sequence"/>
</dbReference>
<evidence type="ECO:0000256" key="1">
    <source>
        <dbReference type="ARBA" id="ARBA00011975"/>
    </source>
</evidence>
<dbReference type="EMBL" id="CAMXCT010003613">
    <property type="protein sequence ID" value="CAI4005361.1"/>
    <property type="molecule type" value="Genomic_DNA"/>
</dbReference>
<dbReference type="EC" id="2.1.1.37" evidence="1"/>